<feature type="domain" description="Heterokaryon incompatibility" evidence="1">
    <location>
        <begin position="193"/>
        <end position="349"/>
    </location>
</feature>
<evidence type="ECO:0000259" key="1">
    <source>
        <dbReference type="Pfam" id="PF06985"/>
    </source>
</evidence>
<dbReference type="PANTHER" id="PTHR33112:SF16">
    <property type="entry name" value="HETEROKARYON INCOMPATIBILITY DOMAIN-CONTAINING PROTEIN"/>
    <property type="match status" value="1"/>
</dbReference>
<evidence type="ECO:0000313" key="3">
    <source>
        <dbReference type="Proteomes" id="UP000622797"/>
    </source>
</evidence>
<dbReference type="AlphaFoldDB" id="A0A8H4WZY8"/>
<proteinExistence type="predicted"/>
<reference evidence="2" key="2">
    <citation type="submission" date="2020-05" db="EMBL/GenBank/DDBJ databases">
        <authorList>
            <person name="Kim H.-S."/>
            <person name="Proctor R.H."/>
            <person name="Brown D.W."/>
        </authorList>
    </citation>
    <scope>NUCLEOTIDE SEQUENCE</scope>
    <source>
        <strain evidence="2">NRRL 20472</strain>
    </source>
</reference>
<accession>A0A8H4WZY8</accession>
<dbReference type="InterPro" id="IPR010730">
    <property type="entry name" value="HET"/>
</dbReference>
<dbReference type="PANTHER" id="PTHR33112">
    <property type="entry name" value="DOMAIN PROTEIN, PUTATIVE-RELATED"/>
    <property type="match status" value="1"/>
</dbReference>
<organism evidence="2 3">
    <name type="scientific">Fusarium sarcochroum</name>
    <dbReference type="NCBI Taxonomy" id="1208366"/>
    <lineage>
        <taxon>Eukaryota</taxon>
        <taxon>Fungi</taxon>
        <taxon>Dikarya</taxon>
        <taxon>Ascomycota</taxon>
        <taxon>Pezizomycotina</taxon>
        <taxon>Sordariomycetes</taxon>
        <taxon>Hypocreomycetidae</taxon>
        <taxon>Hypocreales</taxon>
        <taxon>Nectriaceae</taxon>
        <taxon>Fusarium</taxon>
        <taxon>Fusarium lateritium species complex</taxon>
    </lineage>
</organism>
<dbReference type="Pfam" id="PF06985">
    <property type="entry name" value="HET"/>
    <property type="match status" value="1"/>
</dbReference>
<comment type="caution">
    <text evidence="2">The sequence shown here is derived from an EMBL/GenBank/DDBJ whole genome shotgun (WGS) entry which is preliminary data.</text>
</comment>
<dbReference type="OrthoDB" id="3486565at2759"/>
<evidence type="ECO:0000313" key="2">
    <source>
        <dbReference type="EMBL" id="KAF4957078.1"/>
    </source>
</evidence>
<keyword evidence="3" id="KW-1185">Reference proteome</keyword>
<sequence length="666" mass="75422">MSQDTGVLHTVEWRCVKCRAIPWEYAELGPILQGNMFEDFYLLDYHTTLDDIHDAANAGCCLCRNIYVHVLNTRLSHDYESSKFRMRIPNKTTCAPSEYDTNRRLELGVPEFSIRLLSLDSAHWSVEASENIDVPTPPKILRCLHARCETEASQSDMQSKLPTRLIDVGKSSCDQVRLVSTKEIPLTQENVDYLTLSYCWGLSNEPAKTTRDNLAPRKLNIDVGLLPQTIRDAILVTKLVGVRYIWIDALCIIQSHANDRYLDDWKDEAPRVGSYYENCLFMISALTAPDSNQGLFVNRSAIHKWPTSSCVIGYDSDTGEYLHIPAPRPSLPDVTATAPLMSRGWCLQEDQLSPRILYWSDVGVYWHCSGQYPQSADLFPDFHPWLNPGSPPESTLNHLKPGPRYPSRGDILQLKPANDNLGLEWKRLIEGYSERHFTFETDRLIAIQGIANTVSSLHGAVYAAGIFLSHLTNGLLWKVKPIGRELAKKRDDVPSWSWASSYSDKGVWFTMSSDCVSRVRSVAEDQILSQHQDQGSQNLPQLRLRLVAPLVVSLEGRYSVVPNQREVVSHNIGLEDADMIGELIYDTVELGPRLRGSLYLLVLTADGGKRLSGMWNCLILRPINGPRHTYQRVGWARIRGLVLNPNNPRKKDIYYWDTRMTEVVLA</sequence>
<name>A0A8H4WZY8_9HYPO</name>
<gene>
    <name evidence="2" type="ORF">FSARC_11409</name>
</gene>
<dbReference type="Proteomes" id="UP000622797">
    <property type="component" value="Unassembled WGS sequence"/>
</dbReference>
<dbReference type="EMBL" id="JABEXW010000737">
    <property type="protein sequence ID" value="KAF4957078.1"/>
    <property type="molecule type" value="Genomic_DNA"/>
</dbReference>
<protein>
    <recommendedName>
        <fullName evidence="1">Heterokaryon incompatibility domain-containing protein</fullName>
    </recommendedName>
</protein>
<reference evidence="2" key="1">
    <citation type="journal article" date="2020" name="BMC Genomics">
        <title>Correction to: Identification and distribution of gene clusters required for synthesis of sphingolipid metabolism inhibitors in diverse species of the filamentous fungus Fusarium.</title>
        <authorList>
            <person name="Kim H.S."/>
            <person name="Lohmar J.M."/>
            <person name="Busman M."/>
            <person name="Brown D.W."/>
            <person name="Naumann T.A."/>
            <person name="Divon H.H."/>
            <person name="Lysoe E."/>
            <person name="Uhlig S."/>
            <person name="Proctor R.H."/>
        </authorList>
    </citation>
    <scope>NUCLEOTIDE SEQUENCE</scope>
    <source>
        <strain evidence="2">NRRL 20472</strain>
    </source>
</reference>